<keyword evidence="3" id="KW-0804">Transcription</keyword>
<dbReference type="NCBIfam" id="TIGR01557">
    <property type="entry name" value="myb_SHAQKYF"/>
    <property type="match status" value="1"/>
</dbReference>
<accession>A0ABD3IYC9</accession>
<reference evidence="7 8" key="1">
    <citation type="submission" date="2024-11" db="EMBL/GenBank/DDBJ databases">
        <title>Chromosome-level genome assembly of Eucalyptus globulus Labill. provides insights into its genome evolution.</title>
        <authorList>
            <person name="Li X."/>
        </authorList>
    </citation>
    <scope>NUCLEOTIDE SEQUENCE [LARGE SCALE GENOMIC DNA]</scope>
    <source>
        <strain evidence="7">CL2024</strain>
        <tissue evidence="7">Fresh tender leaves</tissue>
    </source>
</reference>
<keyword evidence="8" id="KW-1185">Reference proteome</keyword>
<evidence type="ECO:0000256" key="2">
    <source>
        <dbReference type="ARBA" id="ARBA00023015"/>
    </source>
</evidence>
<name>A0ABD3IYC9_EUCGL</name>
<feature type="region of interest" description="Disordered" evidence="5">
    <location>
        <begin position="297"/>
        <end position="317"/>
    </location>
</feature>
<keyword evidence="2" id="KW-0805">Transcription regulation</keyword>
<evidence type="ECO:0000256" key="3">
    <source>
        <dbReference type="ARBA" id="ARBA00023163"/>
    </source>
</evidence>
<dbReference type="Gene3D" id="1.10.10.60">
    <property type="entry name" value="Homeodomain-like"/>
    <property type="match status" value="1"/>
</dbReference>
<comment type="caution">
    <text evidence="7">The sequence shown here is derived from an EMBL/GenBank/DDBJ whole genome shotgun (WGS) entry which is preliminary data.</text>
</comment>
<dbReference type="InterPro" id="IPR006447">
    <property type="entry name" value="Myb_dom_plants"/>
</dbReference>
<dbReference type="SUPFAM" id="SSF46689">
    <property type="entry name" value="Homeodomain-like"/>
    <property type="match status" value="1"/>
</dbReference>
<feature type="compositionally biased region" description="Low complexity" evidence="5">
    <location>
        <begin position="36"/>
        <end position="66"/>
    </location>
</feature>
<evidence type="ECO:0000256" key="5">
    <source>
        <dbReference type="SAM" id="MobiDB-lite"/>
    </source>
</evidence>
<dbReference type="PROSITE" id="PS51294">
    <property type="entry name" value="HTH_MYB"/>
    <property type="match status" value="1"/>
</dbReference>
<evidence type="ECO:0000313" key="7">
    <source>
        <dbReference type="EMBL" id="KAL3719926.1"/>
    </source>
</evidence>
<comment type="subcellular location">
    <subcellularLocation>
        <location evidence="1">Nucleus</location>
    </subcellularLocation>
</comment>
<feature type="domain" description="HTH myb-type" evidence="6">
    <location>
        <begin position="79"/>
        <end position="134"/>
    </location>
</feature>
<evidence type="ECO:0000313" key="8">
    <source>
        <dbReference type="Proteomes" id="UP001634007"/>
    </source>
</evidence>
<dbReference type="Pfam" id="PF00249">
    <property type="entry name" value="Myb_DNA-binding"/>
    <property type="match status" value="1"/>
</dbReference>
<evidence type="ECO:0000259" key="6">
    <source>
        <dbReference type="PROSITE" id="PS51294"/>
    </source>
</evidence>
<feature type="region of interest" description="Disordered" evidence="5">
    <location>
        <begin position="1"/>
        <end position="70"/>
    </location>
</feature>
<evidence type="ECO:0000256" key="1">
    <source>
        <dbReference type="ARBA" id="ARBA00004123"/>
    </source>
</evidence>
<organism evidence="7 8">
    <name type="scientific">Eucalyptus globulus</name>
    <name type="common">Tasmanian blue gum</name>
    <dbReference type="NCBI Taxonomy" id="34317"/>
    <lineage>
        <taxon>Eukaryota</taxon>
        <taxon>Viridiplantae</taxon>
        <taxon>Streptophyta</taxon>
        <taxon>Embryophyta</taxon>
        <taxon>Tracheophyta</taxon>
        <taxon>Spermatophyta</taxon>
        <taxon>Magnoliopsida</taxon>
        <taxon>eudicotyledons</taxon>
        <taxon>Gunneridae</taxon>
        <taxon>Pentapetalae</taxon>
        <taxon>rosids</taxon>
        <taxon>malvids</taxon>
        <taxon>Myrtales</taxon>
        <taxon>Myrtaceae</taxon>
        <taxon>Myrtoideae</taxon>
        <taxon>Eucalypteae</taxon>
        <taxon>Eucalyptus</taxon>
    </lineage>
</organism>
<proteinExistence type="predicted"/>
<evidence type="ECO:0000256" key="4">
    <source>
        <dbReference type="ARBA" id="ARBA00023242"/>
    </source>
</evidence>
<dbReference type="InterPro" id="IPR017930">
    <property type="entry name" value="Myb_dom"/>
</dbReference>
<sequence>MNGDQNDGGLNKMAAIPLEIRSEDEEEGDCESKTRNSTSSSNSIVEEFSENNNNNNKKNGISSGTSTGLRPYVRTQVPRLRWTPELHLRFIQAVERLGGQERATPKLVLQLMNIKGLSIAHVKSHLQMYRSKKINDRGEVINSKQDFMGSADQLPHAFWRHSILQNLDRKISNIRDFRWSSDRNWMSGPYLTDVAMGNARNGIRLTGFMGDNMNHVSHHSHPNTKDNFYFELGRRKQPQDPVLDSSNFSLLSGLTHSHPQQKSTQIQPSKDQLMHEMRKAPQDEIWRIDIDGDHRERSTVKRKADHGNGGGDLDLNLSLSNKMPRLVEVRRNDSGEQNEGEVVDGNLCLSLSCPSSSSSSLDLSLDLNMPFDKLKSLKESDDSANVTYPKYLNLVSTLDLTMN</sequence>
<dbReference type="AlphaFoldDB" id="A0ABD3IYC9"/>
<keyword evidence="4" id="KW-0539">Nucleus</keyword>
<dbReference type="InterPro" id="IPR009057">
    <property type="entry name" value="Homeodomain-like_sf"/>
</dbReference>
<dbReference type="GO" id="GO:0010468">
    <property type="term" value="P:regulation of gene expression"/>
    <property type="evidence" value="ECO:0007669"/>
    <property type="project" value="UniProtKB-ARBA"/>
</dbReference>
<dbReference type="InterPro" id="IPR001005">
    <property type="entry name" value="SANT/Myb"/>
</dbReference>
<dbReference type="PANTHER" id="PTHR31314">
    <property type="entry name" value="MYB FAMILY TRANSCRIPTION FACTOR PHL7-LIKE"/>
    <property type="match status" value="1"/>
</dbReference>
<dbReference type="InterPro" id="IPR046955">
    <property type="entry name" value="PHR1-like"/>
</dbReference>
<feature type="region of interest" description="Disordered" evidence="5">
    <location>
        <begin position="238"/>
        <end position="276"/>
    </location>
</feature>
<protein>
    <recommendedName>
        <fullName evidence="6">HTH myb-type domain-containing protein</fullName>
    </recommendedName>
</protein>
<dbReference type="GO" id="GO:0005634">
    <property type="term" value="C:nucleus"/>
    <property type="evidence" value="ECO:0007669"/>
    <property type="project" value="UniProtKB-SubCell"/>
</dbReference>
<dbReference type="PANTHER" id="PTHR31314:SF168">
    <property type="entry name" value="MYB-LIKE HTH TRANSCRIPTIONAL REGULATOR FAMILY PROTEIN"/>
    <property type="match status" value="1"/>
</dbReference>
<dbReference type="Proteomes" id="UP001634007">
    <property type="component" value="Unassembled WGS sequence"/>
</dbReference>
<gene>
    <name evidence="7" type="ORF">ACJRO7_004847</name>
</gene>
<feature type="compositionally biased region" description="Polar residues" evidence="5">
    <location>
        <begin position="244"/>
        <end position="270"/>
    </location>
</feature>
<dbReference type="EMBL" id="JBJKBG010000010">
    <property type="protein sequence ID" value="KAL3719926.1"/>
    <property type="molecule type" value="Genomic_DNA"/>
</dbReference>
<dbReference type="FunFam" id="1.10.10.60:FF:000002">
    <property type="entry name" value="Myb family transcription factor"/>
    <property type="match status" value="1"/>
</dbReference>